<sequence>MVLACSVRRHGLENWEMVAAEFSNSISKRFQCILQYIPIECQVKYESLKGHLKSLYQTNFTEEEDDESGFINLMADKLTKTYRDYWIEQVKLGDTPLQKKSPNIFKQEAKERIKLNEEKGDDKSNEKMENINQDFIKFLNVVRSHKHCCLFESRLPSQEDLYYFKQIKQHMDLQIIQNKLEQDVYSNVKITSLFRDLLLIFNNAIVYYRNETLQYSIALELRANIMREIGKKPLFYRKIVCGLPVAGNPMLANQKLEKRAYKARNKAQEGESSVRRSVRVRNNLACEFKNDPDYDYKGQQRRTTKKK</sequence>
<evidence type="ECO:0000313" key="4">
    <source>
        <dbReference type="EMBL" id="KAG5629157.1"/>
    </source>
</evidence>
<evidence type="ECO:0000256" key="2">
    <source>
        <dbReference type="PROSITE-ProRule" id="PRU00035"/>
    </source>
</evidence>
<dbReference type="AlphaFoldDB" id="A0A9J6AX23"/>
<dbReference type="SMART" id="SM00297">
    <property type="entry name" value="BROMO"/>
    <property type="match status" value="1"/>
</dbReference>
<dbReference type="Proteomes" id="UP000824120">
    <property type="component" value="Chromosome 1"/>
</dbReference>
<gene>
    <name evidence="4" type="ORF">H5410_000874</name>
</gene>
<proteinExistence type="predicted"/>
<reference evidence="4 5" key="1">
    <citation type="submission" date="2020-09" db="EMBL/GenBank/DDBJ databases">
        <title>De no assembly of potato wild relative species, Solanum commersonii.</title>
        <authorList>
            <person name="Cho K."/>
        </authorList>
    </citation>
    <scope>NUCLEOTIDE SEQUENCE [LARGE SCALE GENOMIC DNA]</scope>
    <source>
        <strain evidence="4">LZ3.2</strain>
        <tissue evidence="4">Leaf</tissue>
    </source>
</reference>
<evidence type="ECO:0000259" key="3">
    <source>
        <dbReference type="PROSITE" id="PS50014"/>
    </source>
</evidence>
<accession>A0A9J6AX23</accession>
<keyword evidence="5" id="KW-1185">Reference proteome</keyword>
<comment type="caution">
    <text evidence="4">The sequence shown here is derived from an EMBL/GenBank/DDBJ whole genome shotgun (WGS) entry which is preliminary data.</text>
</comment>
<dbReference type="CDD" id="cd04369">
    <property type="entry name" value="Bromodomain"/>
    <property type="match status" value="1"/>
</dbReference>
<evidence type="ECO:0000313" key="5">
    <source>
        <dbReference type="Proteomes" id="UP000824120"/>
    </source>
</evidence>
<dbReference type="OrthoDB" id="1742084at2759"/>
<dbReference type="Gene3D" id="1.20.920.10">
    <property type="entry name" value="Bromodomain-like"/>
    <property type="match status" value="1"/>
</dbReference>
<dbReference type="PANTHER" id="PTHR37888">
    <property type="entry name" value="DNA-BINDING BROMODOMAIN-CONTAINING PROTEIN"/>
    <property type="match status" value="1"/>
</dbReference>
<organism evidence="4 5">
    <name type="scientific">Solanum commersonii</name>
    <name type="common">Commerson's wild potato</name>
    <name type="synonym">Commerson's nightshade</name>
    <dbReference type="NCBI Taxonomy" id="4109"/>
    <lineage>
        <taxon>Eukaryota</taxon>
        <taxon>Viridiplantae</taxon>
        <taxon>Streptophyta</taxon>
        <taxon>Embryophyta</taxon>
        <taxon>Tracheophyta</taxon>
        <taxon>Spermatophyta</taxon>
        <taxon>Magnoliopsida</taxon>
        <taxon>eudicotyledons</taxon>
        <taxon>Gunneridae</taxon>
        <taxon>Pentapetalae</taxon>
        <taxon>asterids</taxon>
        <taxon>lamiids</taxon>
        <taxon>Solanales</taxon>
        <taxon>Solanaceae</taxon>
        <taxon>Solanoideae</taxon>
        <taxon>Solaneae</taxon>
        <taxon>Solanum</taxon>
    </lineage>
</organism>
<dbReference type="InterPro" id="IPR001487">
    <property type="entry name" value="Bromodomain"/>
</dbReference>
<dbReference type="Pfam" id="PF00439">
    <property type="entry name" value="Bromodomain"/>
    <property type="match status" value="1"/>
</dbReference>
<protein>
    <recommendedName>
        <fullName evidence="3">Bromo domain-containing protein</fullName>
    </recommendedName>
</protein>
<feature type="domain" description="Bromo" evidence="3">
    <location>
        <begin position="143"/>
        <end position="215"/>
    </location>
</feature>
<dbReference type="EMBL" id="JACXVP010000001">
    <property type="protein sequence ID" value="KAG5629157.1"/>
    <property type="molecule type" value="Genomic_DNA"/>
</dbReference>
<dbReference type="InterPro" id="IPR036427">
    <property type="entry name" value="Bromodomain-like_sf"/>
</dbReference>
<name>A0A9J6AX23_SOLCO</name>
<keyword evidence="1 2" id="KW-0103">Bromodomain</keyword>
<dbReference type="PROSITE" id="PS50014">
    <property type="entry name" value="BROMODOMAIN_2"/>
    <property type="match status" value="1"/>
</dbReference>
<dbReference type="PANTHER" id="PTHR37888:SF11">
    <property type="entry name" value="DNA-BINDING BROMODOMAIN-CONTAINING PROTEIN"/>
    <property type="match status" value="1"/>
</dbReference>
<dbReference type="SUPFAM" id="SSF47370">
    <property type="entry name" value="Bromodomain"/>
    <property type="match status" value="1"/>
</dbReference>
<evidence type="ECO:0000256" key="1">
    <source>
        <dbReference type="ARBA" id="ARBA00023117"/>
    </source>
</evidence>